<dbReference type="EMBL" id="VFOL01000001">
    <property type="protein sequence ID" value="TQL38560.1"/>
    <property type="molecule type" value="Genomic_DNA"/>
</dbReference>
<keyword evidence="5" id="KW-1185">Reference proteome</keyword>
<dbReference type="Pfam" id="PF04738">
    <property type="entry name" value="Lant_dehydr_N"/>
    <property type="match status" value="1"/>
</dbReference>
<name>A0A542XRT5_SALAC</name>
<protein>
    <submittedName>
        <fullName evidence="3">Lantibiotic biosynthesis dehydratase-like protein</fullName>
    </submittedName>
</protein>
<dbReference type="EMBL" id="BOQM01000010">
    <property type="protein sequence ID" value="GIM84383.1"/>
    <property type="molecule type" value="Genomic_DNA"/>
</dbReference>
<reference evidence="2 5" key="2">
    <citation type="submission" date="2021-03" db="EMBL/GenBank/DDBJ databases">
        <title>Whole genome shotgun sequence of Salinispora arenicola NBRC 105043.</title>
        <authorList>
            <person name="Komaki H."/>
            <person name="Tamura T."/>
        </authorList>
    </citation>
    <scope>NUCLEOTIDE SEQUENCE [LARGE SCALE GENOMIC DNA]</scope>
    <source>
        <strain evidence="2 5">NBRC 105043</strain>
    </source>
</reference>
<dbReference type="RefSeq" id="WP_018802307.1">
    <property type="nucleotide sequence ID" value="NZ_BOQM01000010.1"/>
</dbReference>
<evidence type="ECO:0000259" key="1">
    <source>
        <dbReference type="Pfam" id="PF04738"/>
    </source>
</evidence>
<evidence type="ECO:0000313" key="3">
    <source>
        <dbReference type="EMBL" id="TQL38560.1"/>
    </source>
</evidence>
<dbReference type="AlphaFoldDB" id="A0A542XRT5"/>
<dbReference type="Proteomes" id="UP000315983">
    <property type="component" value="Unassembled WGS sequence"/>
</dbReference>
<gene>
    <name evidence="3" type="ORF">FB564_3761</name>
    <name evidence="2" type="ORF">Sar04_17040</name>
</gene>
<accession>A0A542XRT5</accession>
<proteinExistence type="predicted"/>
<organism evidence="3 4">
    <name type="scientific">Salinispora arenicola</name>
    <dbReference type="NCBI Taxonomy" id="168697"/>
    <lineage>
        <taxon>Bacteria</taxon>
        <taxon>Bacillati</taxon>
        <taxon>Actinomycetota</taxon>
        <taxon>Actinomycetes</taxon>
        <taxon>Micromonosporales</taxon>
        <taxon>Micromonosporaceae</taxon>
        <taxon>Salinispora</taxon>
    </lineage>
</organism>
<evidence type="ECO:0000313" key="4">
    <source>
        <dbReference type="Proteomes" id="UP000315983"/>
    </source>
</evidence>
<feature type="domain" description="Lantibiotic dehydratase N-terminal" evidence="1">
    <location>
        <begin position="158"/>
        <end position="829"/>
    </location>
</feature>
<dbReference type="InterPro" id="IPR006827">
    <property type="entry name" value="Lant_deHydtase_N"/>
</dbReference>
<reference evidence="3 4" key="1">
    <citation type="submission" date="2019-06" db="EMBL/GenBank/DDBJ databases">
        <title>Sequencing the genomes of 1000 actinobacteria strains.</title>
        <authorList>
            <person name="Klenk H.-P."/>
        </authorList>
    </citation>
    <scope>NUCLEOTIDE SEQUENCE [LARGE SCALE GENOMIC DNA]</scope>
    <source>
        <strain evidence="3 4">DSM 44819</strain>
    </source>
</reference>
<evidence type="ECO:0000313" key="5">
    <source>
        <dbReference type="Proteomes" id="UP000677457"/>
    </source>
</evidence>
<dbReference type="Proteomes" id="UP000677457">
    <property type="component" value="Unassembled WGS sequence"/>
</dbReference>
<dbReference type="GeneID" id="93772941"/>
<evidence type="ECO:0000313" key="2">
    <source>
        <dbReference type="EMBL" id="GIM84383.1"/>
    </source>
</evidence>
<comment type="caution">
    <text evidence="3">The sequence shown here is derived from an EMBL/GenBank/DDBJ whole genome shotgun (WGS) entry which is preliminary data.</text>
</comment>
<sequence length="919" mass="101593">MHVVPAQGRLPRAAAPTSWRTGAYFTARVAGLPLSTVDALRCPAACTWADDVLTLERQLAADGARLSQLLYELVNDNEDESARRRLLTLRRQIFNNVLPAAPGPALAAVAQTRPAALPVVQRWLQQRTQLARRHDEGGAVLAADVAQARAHLWRLADEPRLRGGLQLASPTLDEQLAAGTAPQLTRPANKRTRRVERSLLSYLYRTACKTSPFSTFTAVALGRFTDTGSQLEFPVDAQWHQHVRLNVVLVARLAELVTADPRRRGDLLVELSPGWRRDADRIRYVRHWVTAGDDSATVSFDSVRDGLFFLRRSGVLDGLTALLQHRGTIRCADLVDRLCQDTGAERPDGETYLSTLLELGMLRLVGLDTDVHTTDPIRALAGTLRHLDRPWATHLVDQLHDIIELVDAYRQGDLDRRRDLRHRLQDTVRAAMRALGEDNPTLPQTLLYEDSRVAGEPVTIAAPPWQRLVGANLAAVERILPAFDQNLPHRIMFHGFFLARFGVGGRCHDLLRLVEDFHDDLYEQYSSYTAGRRPFAEDGSYTPEENWLGRPEMTALDEARQLFATRLAALTAADPQSTELSLPVELFDEMGALLGDTAHRIHPKGHFVQLALREPAPLLVLNQSFGGLSFPFSRFTHCFDADTPTLAERLRAQAAEITPPGVVFAELTGGAATTNLNLHSRLTDYVIVCPGESSSAPADRQLTLDDLYLAHDPDTDRIVLRSTRLDKEVVAVYLGYLVPMALPQIPRTLLLLSPASAVRLDVWRGVPAATTDGITVRPRLRLGNIVLARRSWSVPVRELPDTGDPGTDPAAFLGWRRWRARHGIPEQAFATVYSADPGRLTTNPKPQYVDFGSALSMQALRAVLDGPDDRIVLRELLPAADELPAHGAHGGHVSELAVETFRVDARQTVAHHDHGGSSQ</sequence>